<dbReference type="Pfam" id="PF02463">
    <property type="entry name" value="SMC_N"/>
    <property type="match status" value="1"/>
</dbReference>
<name>A0A9P1ICK8_9PELO</name>
<keyword evidence="11" id="KW-0539">Nucleus</keyword>
<keyword evidence="10" id="KW-0234">DNA repair</keyword>
<dbReference type="SUPFAM" id="SSF52540">
    <property type="entry name" value="P-loop containing nucleoside triphosphate hydrolases"/>
    <property type="match status" value="1"/>
</dbReference>
<dbReference type="Gene3D" id="3.40.50.300">
    <property type="entry name" value="P-loop containing nucleotide triphosphate hydrolases"/>
    <property type="match status" value="2"/>
</dbReference>
<dbReference type="EMBL" id="CANHGI010000002">
    <property type="protein sequence ID" value="CAI5442709.1"/>
    <property type="molecule type" value="Genomic_DNA"/>
</dbReference>
<evidence type="ECO:0000256" key="9">
    <source>
        <dbReference type="ARBA" id="ARBA00023172"/>
    </source>
</evidence>
<organism evidence="15 16">
    <name type="scientific">Caenorhabditis angaria</name>
    <dbReference type="NCBI Taxonomy" id="860376"/>
    <lineage>
        <taxon>Eukaryota</taxon>
        <taxon>Metazoa</taxon>
        <taxon>Ecdysozoa</taxon>
        <taxon>Nematoda</taxon>
        <taxon>Chromadorea</taxon>
        <taxon>Rhabditida</taxon>
        <taxon>Rhabditina</taxon>
        <taxon>Rhabditomorpha</taxon>
        <taxon>Rhabditoidea</taxon>
        <taxon>Rhabditidae</taxon>
        <taxon>Peloderinae</taxon>
        <taxon>Caenorhabditis</taxon>
    </lineage>
</organism>
<dbReference type="PANTHER" id="PTHR19306:SF6">
    <property type="entry name" value="STRUCTURAL MAINTENANCE OF CHROMOSOMES PROTEIN 6"/>
    <property type="match status" value="1"/>
</dbReference>
<keyword evidence="16" id="KW-1185">Reference proteome</keyword>
<dbReference type="GO" id="GO:0051276">
    <property type="term" value="P:chromosome organization"/>
    <property type="evidence" value="ECO:0007669"/>
    <property type="project" value="InterPro"/>
</dbReference>
<reference evidence="15" key="1">
    <citation type="submission" date="2022-11" db="EMBL/GenBank/DDBJ databases">
        <authorList>
            <person name="Kikuchi T."/>
        </authorList>
    </citation>
    <scope>NUCLEOTIDE SEQUENCE</scope>
    <source>
        <strain evidence="15">PS1010</strain>
    </source>
</reference>
<keyword evidence="8 12" id="KW-0175">Coiled coil</keyword>
<evidence type="ECO:0000256" key="5">
    <source>
        <dbReference type="ARBA" id="ARBA00022741"/>
    </source>
</evidence>
<evidence type="ECO:0000256" key="6">
    <source>
        <dbReference type="ARBA" id="ARBA00022763"/>
    </source>
</evidence>
<feature type="region of interest" description="Disordered" evidence="13">
    <location>
        <begin position="1056"/>
        <end position="1108"/>
    </location>
</feature>
<dbReference type="GO" id="GO:0000724">
    <property type="term" value="P:double-strand break repair via homologous recombination"/>
    <property type="evidence" value="ECO:0007669"/>
    <property type="project" value="TreeGrafter"/>
</dbReference>
<dbReference type="GO" id="GO:0035861">
    <property type="term" value="C:site of double-strand break"/>
    <property type="evidence" value="ECO:0007669"/>
    <property type="project" value="TreeGrafter"/>
</dbReference>
<keyword evidence="7" id="KW-0067">ATP-binding</keyword>
<feature type="domain" description="RecF/RecN/SMC N-terminal" evidence="14">
    <location>
        <begin position="88"/>
        <end position="1171"/>
    </location>
</feature>
<evidence type="ECO:0000256" key="2">
    <source>
        <dbReference type="ARBA" id="ARBA00004286"/>
    </source>
</evidence>
<feature type="region of interest" description="Disordered" evidence="13">
    <location>
        <begin position="1"/>
        <end position="60"/>
    </location>
</feature>
<feature type="coiled-coil region" evidence="12">
    <location>
        <begin position="440"/>
        <end position="525"/>
    </location>
</feature>
<dbReference type="InterPro" id="IPR003395">
    <property type="entry name" value="RecF/RecN/SMC_N"/>
</dbReference>
<dbReference type="GO" id="GO:0005524">
    <property type="term" value="F:ATP binding"/>
    <property type="evidence" value="ECO:0007669"/>
    <property type="project" value="UniProtKB-KW"/>
</dbReference>
<feature type="coiled-coil region" evidence="12">
    <location>
        <begin position="337"/>
        <end position="409"/>
    </location>
</feature>
<dbReference type="AlphaFoldDB" id="A0A9P1ICK8"/>
<keyword evidence="4" id="KW-0158">Chromosome</keyword>
<dbReference type="Proteomes" id="UP001152747">
    <property type="component" value="Unassembled WGS sequence"/>
</dbReference>
<evidence type="ECO:0000256" key="4">
    <source>
        <dbReference type="ARBA" id="ARBA00022454"/>
    </source>
</evidence>
<keyword evidence="9" id="KW-0233">DNA recombination</keyword>
<evidence type="ECO:0000313" key="15">
    <source>
        <dbReference type="EMBL" id="CAI5442709.1"/>
    </source>
</evidence>
<accession>A0A9P1ICK8</accession>
<keyword evidence="6" id="KW-0227">DNA damage</keyword>
<dbReference type="InterPro" id="IPR036277">
    <property type="entry name" value="SMC_hinge_sf"/>
</dbReference>
<feature type="compositionally biased region" description="Acidic residues" evidence="13">
    <location>
        <begin position="1058"/>
        <end position="1085"/>
    </location>
</feature>
<proteinExistence type="inferred from homology"/>
<evidence type="ECO:0000256" key="10">
    <source>
        <dbReference type="ARBA" id="ARBA00023204"/>
    </source>
</evidence>
<dbReference type="GO" id="GO:0005634">
    <property type="term" value="C:nucleus"/>
    <property type="evidence" value="ECO:0007669"/>
    <property type="project" value="UniProtKB-SubCell"/>
</dbReference>
<dbReference type="PANTHER" id="PTHR19306">
    <property type="entry name" value="STRUCTURAL MAINTENANCE OF CHROMOSOMES 5,6 SMC5, SMC6"/>
    <property type="match status" value="1"/>
</dbReference>
<feature type="coiled-coil region" evidence="12">
    <location>
        <begin position="798"/>
        <end position="860"/>
    </location>
</feature>
<comment type="similarity">
    <text evidence="3">Belongs to the SMC family. SMC6 subfamily.</text>
</comment>
<evidence type="ECO:0000256" key="8">
    <source>
        <dbReference type="ARBA" id="ARBA00023054"/>
    </source>
</evidence>
<dbReference type="GO" id="GO:0030915">
    <property type="term" value="C:Smc5-Smc6 complex"/>
    <property type="evidence" value="ECO:0007669"/>
    <property type="project" value="TreeGrafter"/>
</dbReference>
<comment type="caution">
    <text evidence="15">The sequence shown here is derived from an EMBL/GenBank/DDBJ whole genome shotgun (WGS) entry which is preliminary data.</text>
</comment>
<comment type="subcellular location">
    <subcellularLocation>
        <location evidence="2">Chromosome</location>
    </subcellularLocation>
    <subcellularLocation>
        <location evidence="1">Nucleus</location>
    </subcellularLocation>
</comment>
<evidence type="ECO:0000256" key="7">
    <source>
        <dbReference type="ARBA" id="ARBA00022840"/>
    </source>
</evidence>
<evidence type="ECO:0000256" key="3">
    <source>
        <dbReference type="ARBA" id="ARBA00006793"/>
    </source>
</evidence>
<evidence type="ECO:0000256" key="13">
    <source>
        <dbReference type="SAM" id="MobiDB-lite"/>
    </source>
</evidence>
<sequence>MTSKEKSTSPNENFHPTDMGTPSRKRLHETKDAEMTPTTSRTRRVSSDDDFEEEEDEVMDVDEAQAAKKPRQQNARDELAVAGRVAGVHLQNFMCHANLSIDFDTDHNNCFYIGGPNGSGKSALFAAINIGLGGKGSDNDRGNTVKSYIKDGTQTAKITITLTNVGQNSHPDYGDLVAIERTINQSSSTYIIKSITRIGKSVKEEIVSKKKCDVDRLVDRFNIHLSNPAFWMSQDRSRSFLANFKPGNVYKLYQEATHLDKIKQSYMNNATLYADYNRMMTVKQVDIAKKTKELKRLNEIRQLHDKIQEDQRDLDVYQWNLMFCSIRDVEDDLKMVGKKIEKNVEMAEENKKAMLENREERRKIMRKVEELTDDIEDKRTEFDGLKDDMKELKNRKEDEEQAKKQFDKDISTKQGAIATILTRINSSKRTIQKLTEKAGSDDMKRKLARAEEKLEEYRDERSRMEKSGTGFEMSEKLKAIEKEVNSAQNRLYDARTKIEGKKRKIEEYKDQIKRSKAVKSNKINKFGQRMADIVGEIERNRSRFGMLPKGPIGKYVSILDRKWSYPVEECIGNLASQFICNDSRDAATLRSIFDNLRMHPRDRPNLIVSRFLGRPHDNLQEPDMNFSTIYRMLEISDVDVHNALIDKNQIESILLLANNRDAMKYMDSARPPINASKAYTLDGSQAFAGGPNGQYRFYAGRASNARGLFDGGEEVIDEKEIQNEISKLQEEIERIQYNDLKEANDEQHRTAIEHNKIKSGLDAFERRLSEVRNLEIRTERDVRDLQASINSEDVLEEINVLNHGIGELEDRIRATEDEIEQIREAKREAMQKINPSADKLQKLEQENRKHAEEIKKQRDILTEFEGKITKLDQTYQRLTSTDGKYEAAKQAFFNDEQQLKMNLDDIKKMVNENKVGMKKPAQCSDPPDLSNFPPTLDANRIYKEKVKRVEAAKAGIDENVTMESVAKFKDEVKKEKMMVKRIIQLVENMNDLLQKRVDMYPSVKKYTETKVRLKFQKLLATRGHFIGDLVFDYERETLNVVVTSSKDKDAQNLLNAAEDGDDEEEDCRQPEDDDGFIDDSDASDDEPAKKKSKKAKKPPKKKKVKDLKGLSGGERSFVTAALVMALWEVMEQPFRMMDEFDVFMDMMNRKIVMDLLVKMATTEFPHNQFIFFTPQGIKEIDKVDGLQIFEMNKVRD</sequence>
<dbReference type="GO" id="GO:0003684">
    <property type="term" value="F:damaged DNA binding"/>
    <property type="evidence" value="ECO:0007669"/>
    <property type="project" value="TreeGrafter"/>
</dbReference>
<dbReference type="GO" id="GO:0003697">
    <property type="term" value="F:single-stranded DNA binding"/>
    <property type="evidence" value="ECO:0007669"/>
    <property type="project" value="TreeGrafter"/>
</dbReference>
<evidence type="ECO:0000256" key="12">
    <source>
        <dbReference type="SAM" id="Coils"/>
    </source>
</evidence>
<protein>
    <recommendedName>
        <fullName evidence="14">RecF/RecN/SMC N-terminal domain-containing protein</fullName>
    </recommendedName>
</protein>
<evidence type="ECO:0000259" key="14">
    <source>
        <dbReference type="Pfam" id="PF02463"/>
    </source>
</evidence>
<dbReference type="InterPro" id="IPR027417">
    <property type="entry name" value="P-loop_NTPase"/>
</dbReference>
<keyword evidence="5" id="KW-0547">Nucleotide-binding</keyword>
<evidence type="ECO:0000256" key="11">
    <source>
        <dbReference type="ARBA" id="ARBA00023242"/>
    </source>
</evidence>
<dbReference type="SUPFAM" id="SSF75553">
    <property type="entry name" value="Smc hinge domain"/>
    <property type="match status" value="1"/>
</dbReference>
<dbReference type="OrthoDB" id="10072614at2759"/>
<gene>
    <name evidence="15" type="ORF">CAMP_LOCUS5346</name>
</gene>
<evidence type="ECO:0000313" key="16">
    <source>
        <dbReference type="Proteomes" id="UP001152747"/>
    </source>
</evidence>
<feature type="compositionally biased region" description="Acidic residues" evidence="13">
    <location>
        <begin position="48"/>
        <end position="60"/>
    </location>
</feature>
<evidence type="ECO:0000256" key="1">
    <source>
        <dbReference type="ARBA" id="ARBA00004123"/>
    </source>
</evidence>
<feature type="compositionally biased region" description="Basic residues" evidence="13">
    <location>
        <begin position="1090"/>
        <end position="1105"/>
    </location>
</feature>